<dbReference type="RefSeq" id="WP_131498152.1">
    <property type="nucleotide sequence ID" value="NZ_SJKC01000003.1"/>
</dbReference>
<accession>A0A4R0IXD8</accession>
<evidence type="ECO:0000313" key="1">
    <source>
        <dbReference type="EMBL" id="TCC36326.1"/>
    </source>
</evidence>
<name>A0A4R0IXD8_9ACTN</name>
<organism evidence="1 2">
    <name type="scientific">Kribbella speibonae</name>
    <dbReference type="NCBI Taxonomy" id="1572660"/>
    <lineage>
        <taxon>Bacteria</taxon>
        <taxon>Bacillati</taxon>
        <taxon>Actinomycetota</taxon>
        <taxon>Actinomycetes</taxon>
        <taxon>Propionibacteriales</taxon>
        <taxon>Kribbellaceae</taxon>
        <taxon>Kribbella</taxon>
    </lineage>
</organism>
<protein>
    <submittedName>
        <fullName evidence="1">Uncharacterized protein</fullName>
    </submittedName>
</protein>
<dbReference type="AlphaFoldDB" id="A0A4R0IXD8"/>
<dbReference type="EMBL" id="SJKC01000003">
    <property type="protein sequence ID" value="TCC36326.1"/>
    <property type="molecule type" value="Genomic_DNA"/>
</dbReference>
<gene>
    <name evidence="1" type="ORF">E0H92_27125</name>
</gene>
<reference evidence="1 2" key="1">
    <citation type="submission" date="2019-02" db="EMBL/GenBank/DDBJ databases">
        <title>Kribbella capetownensis sp. nov. and Kribbella speibonae sp. nov., isolated from soil.</title>
        <authorList>
            <person name="Curtis S.M."/>
            <person name="Norton I."/>
            <person name="Everest G.J."/>
            <person name="Meyers P.R."/>
        </authorList>
    </citation>
    <scope>NUCLEOTIDE SEQUENCE [LARGE SCALE GENOMIC DNA]</scope>
    <source>
        <strain evidence="1 2">YM55</strain>
    </source>
</reference>
<dbReference type="Proteomes" id="UP000294225">
    <property type="component" value="Unassembled WGS sequence"/>
</dbReference>
<sequence>MRVIVIVPPSQKRGETALTTASTRFRAATGLRLTFRIPPPSAHLIASAARTFTTAGDVVPRRREKGLQQALVVPTAVRFIPLNG</sequence>
<comment type="caution">
    <text evidence="1">The sequence shown here is derived from an EMBL/GenBank/DDBJ whole genome shotgun (WGS) entry which is preliminary data.</text>
</comment>
<proteinExistence type="predicted"/>
<evidence type="ECO:0000313" key="2">
    <source>
        <dbReference type="Proteomes" id="UP000294225"/>
    </source>
</evidence>